<dbReference type="InterPro" id="IPR013655">
    <property type="entry name" value="PAS_fold_3"/>
</dbReference>
<accession>A0ABR9BA32</accession>
<dbReference type="PANTHER" id="PTHR30024:SF47">
    <property type="entry name" value="TAURINE-BINDING PERIPLASMIC PROTEIN"/>
    <property type="match status" value="1"/>
</dbReference>
<keyword evidence="4" id="KW-0472">Membrane</keyword>
<evidence type="ECO:0000256" key="5">
    <source>
        <dbReference type="SAM" id="SignalP"/>
    </source>
</evidence>
<dbReference type="PANTHER" id="PTHR30024">
    <property type="entry name" value="ALIPHATIC SULFONATES-BINDING PROTEIN-RELATED"/>
    <property type="match status" value="1"/>
</dbReference>
<keyword evidence="4" id="KW-1133">Transmembrane helix</keyword>
<feature type="transmembrane region" description="Helical" evidence="4">
    <location>
        <begin position="319"/>
        <end position="342"/>
    </location>
</feature>
<dbReference type="Pfam" id="PF12974">
    <property type="entry name" value="Phosphonate-bd"/>
    <property type="match status" value="1"/>
</dbReference>
<evidence type="ECO:0000256" key="3">
    <source>
        <dbReference type="ARBA" id="ARBA00022729"/>
    </source>
</evidence>
<keyword evidence="3 5" id="KW-0732">Signal</keyword>
<dbReference type="CDD" id="cd00130">
    <property type="entry name" value="PAS"/>
    <property type="match status" value="1"/>
</dbReference>
<comment type="caution">
    <text evidence="7">The sequence shown here is derived from an EMBL/GenBank/DDBJ whole genome shotgun (WGS) entry which is preliminary data.</text>
</comment>
<evidence type="ECO:0000259" key="6">
    <source>
        <dbReference type="Pfam" id="PF08447"/>
    </source>
</evidence>
<feature type="chain" id="PRO_5046108612" evidence="5">
    <location>
        <begin position="31"/>
        <end position="482"/>
    </location>
</feature>
<comment type="subcellular location">
    <subcellularLocation>
        <location evidence="1">Periplasm</location>
    </subcellularLocation>
</comment>
<feature type="domain" description="PAS fold-3" evidence="6">
    <location>
        <begin position="386"/>
        <end position="467"/>
    </location>
</feature>
<evidence type="ECO:0000313" key="7">
    <source>
        <dbReference type="EMBL" id="MBD8502370.1"/>
    </source>
</evidence>
<gene>
    <name evidence="7" type="ORF">IFO67_05700</name>
</gene>
<proteinExistence type="inferred from homology"/>
<name>A0ABR9BA32_9RHOO</name>
<dbReference type="Gene3D" id="3.40.190.10">
    <property type="entry name" value="Periplasmic binding protein-like II"/>
    <property type="match status" value="2"/>
</dbReference>
<organism evidence="7 8">
    <name type="scientific">Thauera sedimentorum</name>
    <dbReference type="NCBI Taxonomy" id="2767595"/>
    <lineage>
        <taxon>Bacteria</taxon>
        <taxon>Pseudomonadati</taxon>
        <taxon>Pseudomonadota</taxon>
        <taxon>Betaproteobacteria</taxon>
        <taxon>Rhodocyclales</taxon>
        <taxon>Zoogloeaceae</taxon>
        <taxon>Thauera</taxon>
    </lineage>
</organism>
<comment type="similarity">
    <text evidence="2">Belongs to the bacterial solute-binding protein SsuA/TauA family.</text>
</comment>
<dbReference type="Pfam" id="PF08447">
    <property type="entry name" value="PAS_3"/>
    <property type="match status" value="1"/>
</dbReference>
<reference evidence="8" key="1">
    <citation type="submission" date="2023-07" db="EMBL/GenBank/DDBJ databases">
        <title>Thauera sp. CAU 1555 isolated from sand of Yaerae Beach.</title>
        <authorList>
            <person name="Kim W."/>
        </authorList>
    </citation>
    <scope>NUCLEOTIDE SEQUENCE [LARGE SCALE GENOMIC DNA]</scope>
    <source>
        <strain evidence="8">CAU 1555</strain>
    </source>
</reference>
<dbReference type="InterPro" id="IPR035965">
    <property type="entry name" value="PAS-like_dom_sf"/>
</dbReference>
<dbReference type="EMBL" id="JACYTO010000001">
    <property type="protein sequence ID" value="MBD8502370.1"/>
    <property type="molecule type" value="Genomic_DNA"/>
</dbReference>
<feature type="signal peptide" evidence="5">
    <location>
        <begin position="1"/>
        <end position="30"/>
    </location>
</feature>
<sequence>MSMRRPAAWQLATIALLAMAALALPLQAAAAQTLRIGVLAFRPAADTLARWQPTADYLGAQLPGYRFEIVPAGYPELEAAVASHQVDLVLTNPSHYIVLNADHQLQRIATLVVDEQGRNLTAFGGVVAVRAGDAHLQDIDDLRGATVASPERGSLGGYQVQAQVLQEAGLDPQHDVTMLFTGMPHDRALDALLAGQADAAFVRTGVVEAMLAEGRLAPGQLRVLNRQRLPSFPFLLSTRLYPEWPLSIQPHVDERLARRIAAALLSLPEDAPAARQGGYAGWAYPADYEPVRRLLEALSLPPYDGQRRARPVAHTDASVLPVAAGALVVLTLGLLTVLAVLARSKRQIAVLRTELDRNRNRLDVLTGNLPGASYRCLADNTLRHPVEVDQGIEDLTGYPAAHFLSGRVLFGDLCFAEDRSRIDEAVAQAIADDRSYALDYRIRHADGGTRHVHERGRPTRDAEGRVWLDGIVLDAEQLRPRG</sequence>
<dbReference type="SUPFAM" id="SSF53850">
    <property type="entry name" value="Periplasmic binding protein-like II"/>
    <property type="match status" value="1"/>
</dbReference>
<evidence type="ECO:0000256" key="1">
    <source>
        <dbReference type="ARBA" id="ARBA00004418"/>
    </source>
</evidence>
<dbReference type="Proteomes" id="UP000603602">
    <property type="component" value="Unassembled WGS sequence"/>
</dbReference>
<keyword evidence="4" id="KW-0812">Transmembrane</keyword>
<dbReference type="Gene3D" id="3.30.450.20">
    <property type="entry name" value="PAS domain"/>
    <property type="match status" value="1"/>
</dbReference>
<dbReference type="InterPro" id="IPR000014">
    <property type="entry name" value="PAS"/>
</dbReference>
<evidence type="ECO:0000313" key="8">
    <source>
        <dbReference type="Proteomes" id="UP000603602"/>
    </source>
</evidence>
<dbReference type="SUPFAM" id="SSF55785">
    <property type="entry name" value="PYP-like sensor domain (PAS domain)"/>
    <property type="match status" value="1"/>
</dbReference>
<dbReference type="RefSeq" id="WP_187717157.1">
    <property type="nucleotide sequence ID" value="NZ_JACTAH010000001.1"/>
</dbReference>
<evidence type="ECO:0000256" key="4">
    <source>
        <dbReference type="SAM" id="Phobius"/>
    </source>
</evidence>
<protein>
    <submittedName>
        <fullName evidence="7">PhnD/SsuA/transferrin family substrate-binding protein</fullName>
    </submittedName>
</protein>
<evidence type="ECO:0000256" key="2">
    <source>
        <dbReference type="ARBA" id="ARBA00010742"/>
    </source>
</evidence>
<keyword evidence="8" id="KW-1185">Reference proteome</keyword>